<feature type="region of interest" description="Disordered" evidence="1">
    <location>
        <begin position="24"/>
        <end position="66"/>
    </location>
</feature>
<evidence type="ECO:0000313" key="2">
    <source>
        <dbReference type="EMBL" id="ERG94214.1"/>
    </source>
</evidence>
<dbReference type="AlphaFoldDB" id="U1MUZ0"/>
<evidence type="ECO:0000313" key="3">
    <source>
        <dbReference type="Proteomes" id="UP000030710"/>
    </source>
</evidence>
<sequence length="66" mass="7049">MAKQVVTRTYTASYGTSLECKTTSIRLGSLPRSSETSDGGPEAGSGIKSTNPHLQRTHRASNPRTL</sequence>
<name>U1MUZ0_9EURY</name>
<organism evidence="2 3">
    <name type="scientific">Haloquadratum walsbyi J07HQW2</name>
    <dbReference type="NCBI Taxonomy" id="1238425"/>
    <lineage>
        <taxon>Archaea</taxon>
        <taxon>Methanobacteriati</taxon>
        <taxon>Methanobacteriota</taxon>
        <taxon>Stenosarchaea group</taxon>
        <taxon>Halobacteria</taxon>
        <taxon>Halobacteriales</taxon>
        <taxon>Haloferacaceae</taxon>
        <taxon>Haloquadratum</taxon>
    </lineage>
</organism>
<evidence type="ECO:0000256" key="1">
    <source>
        <dbReference type="SAM" id="MobiDB-lite"/>
    </source>
</evidence>
<protein>
    <submittedName>
        <fullName evidence="2">Uncharacterized protein</fullName>
    </submittedName>
</protein>
<feature type="compositionally biased region" description="Basic residues" evidence="1">
    <location>
        <begin position="55"/>
        <end position="66"/>
    </location>
</feature>
<reference evidence="2 3" key="1">
    <citation type="journal article" date="2013" name="PLoS ONE">
        <title>Assembly-driven community genomics of a hypersaline microbial ecosystem.</title>
        <authorList>
            <person name="Podell S."/>
            <person name="Ugalde J.A."/>
            <person name="Narasingarao P."/>
            <person name="Banfield J.F."/>
            <person name="Heidelberg K.B."/>
            <person name="Allen E.E."/>
        </authorList>
    </citation>
    <scope>NUCLEOTIDE SEQUENCE [LARGE SCALE GENOMIC DNA]</scope>
    <source>
        <strain evidence="3">J07HQW2</strain>
    </source>
</reference>
<dbReference type="HOGENOM" id="CLU_2820761_0_0_2"/>
<accession>U1MUZ0</accession>
<proteinExistence type="predicted"/>
<gene>
    <name evidence="2" type="ORF">J07HQW2_00648</name>
</gene>
<feature type="compositionally biased region" description="Polar residues" evidence="1">
    <location>
        <begin position="24"/>
        <end position="37"/>
    </location>
</feature>
<dbReference type="Proteomes" id="UP000030710">
    <property type="component" value="Unassembled WGS sequence"/>
</dbReference>
<dbReference type="EMBL" id="KE356561">
    <property type="protein sequence ID" value="ERG94214.1"/>
    <property type="molecule type" value="Genomic_DNA"/>
</dbReference>